<keyword evidence="4" id="KW-1185">Reference proteome</keyword>
<feature type="compositionally biased region" description="Basic and acidic residues" evidence="1">
    <location>
        <begin position="431"/>
        <end position="450"/>
    </location>
</feature>
<dbReference type="PANTHER" id="PTHR33437">
    <property type="entry name" value="OS06G0361200 PROTEIN"/>
    <property type="match status" value="1"/>
</dbReference>
<protein>
    <recommendedName>
        <fullName evidence="2">Retrotransposon gag domain-containing protein</fullName>
    </recommendedName>
</protein>
<feature type="region of interest" description="Disordered" evidence="1">
    <location>
        <begin position="1"/>
        <end position="54"/>
    </location>
</feature>
<evidence type="ECO:0000313" key="3">
    <source>
        <dbReference type="EMBL" id="KAK2990884.1"/>
    </source>
</evidence>
<evidence type="ECO:0000313" key="4">
    <source>
        <dbReference type="Proteomes" id="UP001187471"/>
    </source>
</evidence>
<proteinExistence type="predicted"/>
<gene>
    <name evidence="3" type="ORF">RJ640_003181</name>
</gene>
<feature type="compositionally biased region" description="Polar residues" evidence="1">
    <location>
        <begin position="1209"/>
        <end position="1220"/>
    </location>
</feature>
<feature type="region of interest" description="Disordered" evidence="1">
    <location>
        <begin position="420"/>
        <end position="489"/>
    </location>
</feature>
<feature type="region of interest" description="Disordered" evidence="1">
    <location>
        <begin position="176"/>
        <end position="216"/>
    </location>
</feature>
<feature type="region of interest" description="Disordered" evidence="1">
    <location>
        <begin position="1190"/>
        <end position="1232"/>
    </location>
</feature>
<feature type="compositionally biased region" description="Basic and acidic residues" evidence="1">
    <location>
        <begin position="469"/>
        <end position="489"/>
    </location>
</feature>
<feature type="non-terminal residue" evidence="3">
    <location>
        <position position="1"/>
    </location>
</feature>
<feature type="domain" description="Retrotransposon gag" evidence="2">
    <location>
        <begin position="301"/>
        <end position="390"/>
    </location>
</feature>
<dbReference type="Proteomes" id="UP001187471">
    <property type="component" value="Unassembled WGS sequence"/>
</dbReference>
<feature type="compositionally biased region" description="Basic and acidic residues" evidence="1">
    <location>
        <begin position="996"/>
        <end position="1020"/>
    </location>
</feature>
<dbReference type="EMBL" id="JAVXUO010000601">
    <property type="protein sequence ID" value="KAK2990884.1"/>
    <property type="molecule type" value="Genomic_DNA"/>
</dbReference>
<dbReference type="Gene3D" id="2.40.70.10">
    <property type="entry name" value="Acid Proteases"/>
    <property type="match status" value="1"/>
</dbReference>
<dbReference type="PANTHER" id="PTHR33437:SF2">
    <property type="entry name" value="OS06G0361200 PROTEIN"/>
    <property type="match status" value="1"/>
</dbReference>
<dbReference type="Pfam" id="PF03732">
    <property type="entry name" value="Retrotrans_gag"/>
    <property type="match status" value="1"/>
</dbReference>
<accession>A0AA88UMS3</accession>
<organism evidence="3 4">
    <name type="scientific">Escallonia rubra</name>
    <dbReference type="NCBI Taxonomy" id="112253"/>
    <lineage>
        <taxon>Eukaryota</taxon>
        <taxon>Viridiplantae</taxon>
        <taxon>Streptophyta</taxon>
        <taxon>Embryophyta</taxon>
        <taxon>Tracheophyta</taxon>
        <taxon>Spermatophyta</taxon>
        <taxon>Magnoliopsida</taxon>
        <taxon>eudicotyledons</taxon>
        <taxon>Gunneridae</taxon>
        <taxon>Pentapetalae</taxon>
        <taxon>asterids</taxon>
        <taxon>campanulids</taxon>
        <taxon>Escalloniales</taxon>
        <taxon>Escalloniaceae</taxon>
        <taxon>Escallonia</taxon>
    </lineage>
</organism>
<dbReference type="InterPro" id="IPR005162">
    <property type="entry name" value="Retrotrans_gag_dom"/>
</dbReference>
<dbReference type="CDD" id="cd00303">
    <property type="entry name" value="retropepsin_like"/>
    <property type="match status" value="1"/>
</dbReference>
<feature type="compositionally biased region" description="Low complexity" evidence="1">
    <location>
        <begin position="1221"/>
        <end position="1230"/>
    </location>
</feature>
<dbReference type="SUPFAM" id="SSF50630">
    <property type="entry name" value="Acid proteases"/>
    <property type="match status" value="1"/>
</dbReference>
<dbReference type="InterPro" id="IPR021109">
    <property type="entry name" value="Peptidase_aspartic_dom_sf"/>
</dbReference>
<feature type="region of interest" description="Disordered" evidence="1">
    <location>
        <begin position="971"/>
        <end position="1020"/>
    </location>
</feature>
<comment type="caution">
    <text evidence="3">The sequence shown here is derived from an EMBL/GenBank/DDBJ whole genome shotgun (WGS) entry which is preliminary data.</text>
</comment>
<evidence type="ECO:0000256" key="1">
    <source>
        <dbReference type="SAM" id="MobiDB-lite"/>
    </source>
</evidence>
<feature type="region of interest" description="Disordered" evidence="1">
    <location>
        <begin position="80"/>
        <end position="125"/>
    </location>
</feature>
<feature type="region of interest" description="Disordered" evidence="1">
    <location>
        <begin position="662"/>
        <end position="685"/>
    </location>
</feature>
<feature type="compositionally biased region" description="Low complexity" evidence="1">
    <location>
        <begin position="92"/>
        <end position="110"/>
    </location>
</feature>
<feature type="region of interest" description="Disordered" evidence="1">
    <location>
        <begin position="1146"/>
        <end position="1169"/>
    </location>
</feature>
<sequence length="1400" mass="158012">MPAIENTSKSAAARSGSSSTSTGPVTRSRARDENLVPNQVVVPVSKPPVKPRVQFREVVVSRYEKDKVSGSKVPHLELDTLHQMPPPSFQYASDADSSTGSQSGSSPGSPKHLVSSPRSESHTFAPPVTMQVMMTGSMSIEEQLATMSRAFEKLTKTVEEKDFQIATLMNKLELQANEESNRDEVNETSKKGGANGRHDESTFDGIEKEDRSNSVASLSVQQLQDMITSTIRAQYGGPSRNNLMYSKPYTKRIDNMRMPTGYQPPKFQQFDGKGNPKQHVAHFVETCNNAGTEGDLLVKQFVRSLKGNAFDWYTDIEPESIDCWEAMEREFLNRFYSTRRSVSMMELTNTRQWKYEPVVDYINRWRSLSLDCKERLSEISAVEMCMQGMHWGLLYILQGNRPTSFEELATRAHDMEISIANHGGSSPALPDPRKETREGKKVERSSKMTGKESLAITTAPLKVPKKDKHKEEKAPEHLREKPRQQPSLKELEGKVYPFPDSDIPGILDFLLEKGIIELPESKRPEESGRVNEPRYCKYHRILGHKTEKCFILKELIMNLAKKGKIELDIDGVEESNHASVISSDVTPSKGPNTLNNILTMGARMMTIQFGTLDPVKVQLPQNISEASTQADQLVDTDDGGWTLVTRRKLKKQPATPLQLFRREKRRTKKGKQQRRKGRRHAVKKSCKEVDEGFRQEIPKSITLGDFFPSGYLKDDPVETVCMVSVHEDEHDSDEETIDENNESMLTFLRGLPLRFTLQEMFDLPQSAHEVLRRVLEEPKKYSSAIREIDDLKTTTATCASCCASITFTDEDLQLGSKPHNRPLFVSGYIRERKVNRMLVDGGSTVNIMPKFVMKQIGITMDELSKSRLVIQGFNQGGQRAIGMIRLGLTIGELKSDTLFHVIDAKTSYNLLLGRPWAHENGVVPSTLHQCLKFYRDGEKKVDGDCRPFTEAESYFADAKFYMESEMSQECLPRETSSAKINEPQKGKQVTVTSQPEPKEISKGSVSGEKKPPSEEARKESHVFRYVPVSRRAEGQSPFVELVELKEVKVERVPKTVDVHVLKEELTIPLTTIGTVKLPLKGFVEPSLDMAKHPHPPSVKTYEGFDAKAQKLLKNSGYDFENPTPLGELSPELTGEKVHGLNETQKKLRQQGHRVSPPRMGVGYKPDRPIRVPLKSKQNRVSIKYITAEEVDESGDEQAALPRTSVFDRIQTSPSLNQGETSSSDQSSRTSAFKRLGVTTLNKNKIDSTRRPRASIFSRLGGPTGKIDDKNSEAIAEMEARHKEDKETRSLVPSRMKRKTKIDVSNDGILKAKRRTIVITGQETDAISVRVVEAEDWRQPLIDYLEHGRLPEDIRHKTEIRRRAPRFIYYKDTLFRRSYEGLFLRCLGEEEAAQAMDEAHS</sequence>
<feature type="compositionally biased region" description="Basic and acidic residues" evidence="1">
    <location>
        <begin position="179"/>
        <end position="212"/>
    </location>
</feature>
<feature type="compositionally biased region" description="Low complexity" evidence="1">
    <location>
        <begin position="7"/>
        <end position="27"/>
    </location>
</feature>
<feature type="compositionally biased region" description="Basic residues" evidence="1">
    <location>
        <begin position="662"/>
        <end position="684"/>
    </location>
</feature>
<name>A0AA88UMS3_9ASTE</name>
<reference evidence="3" key="1">
    <citation type="submission" date="2022-12" db="EMBL/GenBank/DDBJ databases">
        <title>Draft genome assemblies for two species of Escallonia (Escalloniales).</title>
        <authorList>
            <person name="Chanderbali A."/>
            <person name="Dervinis C."/>
            <person name="Anghel I."/>
            <person name="Soltis D."/>
            <person name="Soltis P."/>
            <person name="Zapata F."/>
        </authorList>
    </citation>
    <scope>NUCLEOTIDE SEQUENCE</scope>
    <source>
        <strain evidence="3">UCBG92.1500</strain>
        <tissue evidence="3">Leaf</tissue>
    </source>
</reference>
<evidence type="ECO:0000259" key="2">
    <source>
        <dbReference type="Pfam" id="PF03732"/>
    </source>
</evidence>